<gene>
    <name evidence="2" type="ORF">EmuJ_000842800</name>
</gene>
<name>A0A068YF31_ECHMU</name>
<sequence>MRYHFRILIFFLLYTETIVRLLEFTHPCIPCINGCLTRGIDKGGLEDACIRSAKRWSRPHPLGIMHFVFCVKIANKYRISRQICYSRPKRHFQKAP</sequence>
<organism evidence="2 3">
    <name type="scientific">Echinococcus multilocularis</name>
    <name type="common">Fox tapeworm</name>
    <dbReference type="NCBI Taxonomy" id="6211"/>
    <lineage>
        <taxon>Eukaryota</taxon>
        <taxon>Metazoa</taxon>
        <taxon>Spiralia</taxon>
        <taxon>Lophotrochozoa</taxon>
        <taxon>Platyhelminthes</taxon>
        <taxon>Cestoda</taxon>
        <taxon>Eucestoda</taxon>
        <taxon>Cyclophyllidea</taxon>
        <taxon>Taeniidae</taxon>
        <taxon>Echinococcus</taxon>
    </lineage>
</organism>
<evidence type="ECO:0000256" key="1">
    <source>
        <dbReference type="SAM" id="SignalP"/>
    </source>
</evidence>
<reference evidence="2" key="1">
    <citation type="journal article" date="2013" name="Nature">
        <title>The genomes of four tapeworm species reveal adaptations to parasitism.</title>
        <authorList>
            <person name="Tsai I.J."/>
            <person name="Zarowiecki M."/>
            <person name="Holroyd N."/>
            <person name="Garciarrubio A."/>
            <person name="Sanchez-Flores A."/>
            <person name="Brooks K.L."/>
            <person name="Tracey A."/>
            <person name="Bobes R.J."/>
            <person name="Fragoso G."/>
            <person name="Sciutto E."/>
            <person name="Aslett M."/>
            <person name="Beasley H."/>
            <person name="Bennett H.M."/>
            <person name="Cai J."/>
            <person name="Camicia F."/>
            <person name="Clark R."/>
            <person name="Cucher M."/>
            <person name="De Silva N."/>
            <person name="Day T.A."/>
            <person name="Deplazes P."/>
            <person name="Estrada K."/>
            <person name="Fernandez C."/>
            <person name="Holland P.W."/>
            <person name="Hou J."/>
            <person name="Hu S."/>
            <person name="Huckvale T."/>
            <person name="Hung S.S."/>
            <person name="Kamenetzky L."/>
            <person name="Keane J.A."/>
            <person name="Kiss F."/>
            <person name="Koziol U."/>
            <person name="Lambert O."/>
            <person name="Liu K."/>
            <person name="Luo X."/>
            <person name="Luo Y."/>
            <person name="Macchiaroli N."/>
            <person name="Nichol S."/>
            <person name="Paps J."/>
            <person name="Parkinson J."/>
            <person name="Pouchkina-Stantcheva N."/>
            <person name="Riddiford N."/>
            <person name="Rosenzvit M."/>
            <person name="Salinas G."/>
            <person name="Wasmuth J.D."/>
            <person name="Zamanian M."/>
            <person name="Zheng Y."/>
            <person name="Cai X."/>
            <person name="Soberon X."/>
            <person name="Olson P.D."/>
            <person name="Laclette J.P."/>
            <person name="Brehm K."/>
            <person name="Berriman M."/>
            <person name="Garciarrubio A."/>
            <person name="Bobes R.J."/>
            <person name="Fragoso G."/>
            <person name="Sanchez-Flores A."/>
            <person name="Estrada K."/>
            <person name="Cevallos M.A."/>
            <person name="Morett E."/>
            <person name="Gonzalez V."/>
            <person name="Portillo T."/>
            <person name="Ochoa-Leyva A."/>
            <person name="Jose M.V."/>
            <person name="Sciutto E."/>
            <person name="Landa A."/>
            <person name="Jimenez L."/>
            <person name="Valdes V."/>
            <person name="Carrero J.C."/>
            <person name="Larralde C."/>
            <person name="Morales-Montor J."/>
            <person name="Limon-Lason J."/>
            <person name="Soberon X."/>
            <person name="Laclette J.P."/>
        </authorList>
    </citation>
    <scope>NUCLEOTIDE SEQUENCE [LARGE SCALE GENOMIC DNA]</scope>
</reference>
<evidence type="ECO:0000313" key="3">
    <source>
        <dbReference type="Proteomes" id="UP000017246"/>
    </source>
</evidence>
<protein>
    <recommendedName>
        <fullName evidence="4">Secreted protein</fullName>
    </recommendedName>
</protein>
<evidence type="ECO:0000313" key="2">
    <source>
        <dbReference type="EMBL" id="CDS40827.1"/>
    </source>
</evidence>
<keyword evidence="1" id="KW-0732">Signal</keyword>
<dbReference type="Proteomes" id="UP000017246">
    <property type="component" value="Unassembled WGS sequence"/>
</dbReference>
<dbReference type="AlphaFoldDB" id="A0A068YF31"/>
<dbReference type="EMBL" id="LN902841">
    <property type="protein sequence ID" value="CDS40827.1"/>
    <property type="molecule type" value="Genomic_DNA"/>
</dbReference>
<evidence type="ECO:0008006" key="4">
    <source>
        <dbReference type="Google" id="ProtNLM"/>
    </source>
</evidence>
<feature type="chain" id="PRO_5009741735" description="Secreted protein" evidence="1">
    <location>
        <begin position="22"/>
        <end position="96"/>
    </location>
</feature>
<accession>A0A068YF31</accession>
<reference evidence="2" key="2">
    <citation type="submission" date="2015-11" db="EMBL/GenBank/DDBJ databases">
        <authorList>
            <person name="Zhang Y."/>
            <person name="Guo Z."/>
        </authorList>
    </citation>
    <scope>NUCLEOTIDE SEQUENCE</scope>
</reference>
<keyword evidence="3" id="KW-1185">Reference proteome</keyword>
<feature type="signal peptide" evidence="1">
    <location>
        <begin position="1"/>
        <end position="21"/>
    </location>
</feature>
<proteinExistence type="predicted"/>